<evidence type="ECO:0008006" key="3">
    <source>
        <dbReference type="Google" id="ProtNLM"/>
    </source>
</evidence>
<proteinExistence type="predicted"/>
<sequence>MIALLTDAIQSQLLIEFEYDGGLRVVEPHCHGTSSKGNHVLRAYQVDGYSSTGKMGWKLYDVSKITSITVQEEKFLTLRPDYSRGDKGMVSIYHEL</sequence>
<reference evidence="1 2" key="1">
    <citation type="submission" date="2018-10" db="EMBL/GenBank/DDBJ databases">
        <title>Genome sequencing of Mucilaginibacter sp. HYN0043.</title>
        <authorList>
            <person name="Kim M."/>
            <person name="Yi H."/>
        </authorList>
    </citation>
    <scope>NUCLEOTIDE SEQUENCE [LARGE SCALE GENOMIC DNA]</scope>
    <source>
        <strain evidence="1 2">HYN0043</strain>
    </source>
</reference>
<dbReference type="AlphaFoldDB" id="A0A494VNR1"/>
<dbReference type="PROSITE" id="PS52050">
    <property type="entry name" value="WYL"/>
    <property type="match status" value="1"/>
</dbReference>
<organism evidence="1 2">
    <name type="scientific">Mucilaginibacter celer</name>
    <dbReference type="NCBI Taxonomy" id="2305508"/>
    <lineage>
        <taxon>Bacteria</taxon>
        <taxon>Pseudomonadati</taxon>
        <taxon>Bacteroidota</taxon>
        <taxon>Sphingobacteriia</taxon>
        <taxon>Sphingobacteriales</taxon>
        <taxon>Sphingobacteriaceae</taxon>
        <taxon>Mucilaginibacter</taxon>
    </lineage>
</organism>
<dbReference type="KEGG" id="muh:HYN43_013975"/>
<dbReference type="OrthoDB" id="1493123at2"/>
<evidence type="ECO:0000313" key="2">
    <source>
        <dbReference type="Proteomes" id="UP000270046"/>
    </source>
</evidence>
<keyword evidence="2" id="KW-1185">Reference proteome</keyword>
<gene>
    <name evidence="1" type="ORF">HYN43_013975</name>
</gene>
<protein>
    <recommendedName>
        <fullName evidence="3">WYL domain-containing protein</fullName>
    </recommendedName>
</protein>
<dbReference type="Proteomes" id="UP000270046">
    <property type="component" value="Chromosome"/>
</dbReference>
<evidence type="ECO:0000313" key="1">
    <source>
        <dbReference type="EMBL" id="AYL96334.1"/>
    </source>
</evidence>
<dbReference type="RefSeq" id="WP_119409931.1">
    <property type="nucleotide sequence ID" value="NZ_CP032869.1"/>
</dbReference>
<dbReference type="EMBL" id="CP032869">
    <property type="protein sequence ID" value="AYL96334.1"/>
    <property type="molecule type" value="Genomic_DNA"/>
</dbReference>
<name>A0A494VNR1_9SPHI</name>
<accession>A0A494VNR1</accession>